<keyword evidence="14" id="KW-0342">GTP-binding</keyword>
<evidence type="ECO:0000256" key="21">
    <source>
        <dbReference type="SAM" id="Phobius"/>
    </source>
</evidence>
<keyword evidence="21" id="KW-1133">Transmembrane helix</keyword>
<evidence type="ECO:0000256" key="16">
    <source>
        <dbReference type="ARBA" id="ARBA00073539"/>
    </source>
</evidence>
<comment type="caution">
    <text evidence="18">Lacks conserved residue(s) required for the propagation of feature annotation.</text>
</comment>
<dbReference type="GO" id="GO:0005739">
    <property type="term" value="C:mitochondrion"/>
    <property type="evidence" value="ECO:0007669"/>
    <property type="project" value="UniProtKB-SubCell"/>
</dbReference>
<evidence type="ECO:0000256" key="1">
    <source>
        <dbReference type="ARBA" id="ARBA00004173"/>
    </source>
</evidence>
<evidence type="ECO:0000259" key="23">
    <source>
        <dbReference type="PROSITE" id="PS51720"/>
    </source>
</evidence>
<dbReference type="Gene3D" id="3.90.1750.10">
    <property type="entry name" value="Hect, E3 ligase catalytic domains"/>
    <property type="match status" value="1"/>
</dbReference>
<comment type="function">
    <text evidence="15">Exerts an anti-apoptotic effect in the immune system and is involved in responses to infections.</text>
</comment>
<evidence type="ECO:0000256" key="17">
    <source>
        <dbReference type="ARBA" id="ARBA00077278"/>
    </source>
</evidence>
<dbReference type="AlphaFoldDB" id="A0A9W7TRU4"/>
<evidence type="ECO:0000313" key="24">
    <source>
        <dbReference type="EMBL" id="KAI7802302.1"/>
    </source>
</evidence>
<feature type="domain" description="HECT" evidence="22">
    <location>
        <begin position="684"/>
        <end position="715"/>
    </location>
</feature>
<evidence type="ECO:0000256" key="11">
    <source>
        <dbReference type="ARBA" id="ARBA00022824"/>
    </source>
</evidence>
<keyword evidence="8" id="KW-0677">Repeat</keyword>
<dbReference type="GO" id="GO:0005525">
    <property type="term" value="F:GTP binding"/>
    <property type="evidence" value="ECO:0007669"/>
    <property type="project" value="UniProtKB-KW"/>
</dbReference>
<evidence type="ECO:0000256" key="9">
    <source>
        <dbReference type="ARBA" id="ARBA00022741"/>
    </source>
</evidence>
<evidence type="ECO:0000259" key="22">
    <source>
        <dbReference type="PROSITE" id="PS50237"/>
    </source>
</evidence>
<evidence type="ECO:0000256" key="8">
    <source>
        <dbReference type="ARBA" id="ARBA00022737"/>
    </source>
</evidence>
<sequence length="887" mass="100872">MNQNTLLMGEQDDEDLRVLLVGKSGSGKSATGNTIFNEIVFQSKTRSSPVTRTCQTYTGAVNNRRLTVIDTPDFRFSTHTDFESDSELKRAFCKPGAHIILLILPLYTFTDQEMKVLSQFEQMFGAEALKYTLVLFTHAESGHLEALIRGHNQLSGFINRCRGGFCGMNNKDRSNRRQVTKLMEKIDRLLSENKNSCYTLEMMQETERRRKEEEKRAEEAKKIEEERKEREHQLALERVREESEIRVRREYEEQARTKILHKQENDEKLLFNRREIFYWLMFLVCVVVAPLGDILSTAQNLVSMLTDTLSSPGNVRPLRQGRPNSAELGVGQQKEGDQSSFSGQSAQQERRSKSNCHHGHSVQQEMARSFPGFFRKEVRGKKRFGPYKRPEKSLLMVFFLLDQQYERTPKGESELELTLAGLGRRSLTITENITHSELSEVLVNAYPKLANICGGWLLHKCSGGGGQRKLIVIPPDPDGYNGQQLKAVSSNGKCTMYIVPLQEQIDTTPLPPDAKEFEKMPKAQCTMCSQMVPLQCLPMHIKSCEMKWVDLCTSSDDSMEKTPQEDNSSYVDTLKEELEKSPEFESCDSYINEVWTEKTAECPLCKDIFNSDVIEIHAAHCGLRTAEYHETDMINLTEPMNTLQSSGEILNWISSKVDQTNTFPICVSRSDIFKRGMQQWQRQKKTSPKCRLKVTFFGEAGVDSGALSKEFLTEMIAVIETRLFISGVDKRGKNPVYCLNSLDRNYSEIMAVSLAQGGPPPVFLREWCFQYLCSGDHDSIRVSTSDVTDLEFSLLIDKVNSCHSTDDMSELTDEIVGCGYTGKVSVDMKSNIIRAIVLHSTMRVVPMLEQLRKGLQLYDLQKVMGMHPDLCLPLFVPGEKDDRKVNK</sequence>
<evidence type="ECO:0000256" key="19">
    <source>
        <dbReference type="SAM" id="Coils"/>
    </source>
</evidence>
<comment type="subcellular location">
    <subcellularLocation>
        <location evidence="3">Cytoplasm</location>
        <location evidence="3">Cytosol</location>
    </subcellularLocation>
    <subcellularLocation>
        <location evidence="2">Endoplasmic reticulum</location>
    </subcellularLocation>
    <subcellularLocation>
        <location evidence="4">Golgi apparatus</location>
    </subcellularLocation>
    <subcellularLocation>
        <location evidence="1">Mitochondrion</location>
    </subcellularLocation>
</comment>
<feature type="transmembrane region" description="Helical" evidence="21">
    <location>
        <begin position="276"/>
        <end position="295"/>
    </location>
</feature>
<evidence type="ECO:0000256" key="10">
    <source>
        <dbReference type="ARBA" id="ARBA00022786"/>
    </source>
</evidence>
<keyword evidence="7" id="KW-0808">Transferase</keyword>
<dbReference type="GO" id="GO:0005794">
    <property type="term" value="C:Golgi apparatus"/>
    <property type="evidence" value="ECO:0007669"/>
    <property type="project" value="UniProtKB-SubCell"/>
</dbReference>
<dbReference type="SUPFAM" id="SSF52540">
    <property type="entry name" value="P-loop containing nucleoside triphosphate hydrolases"/>
    <property type="match status" value="1"/>
</dbReference>
<accession>A0A9W7TRU4</accession>
<comment type="caution">
    <text evidence="24">The sequence shown here is derived from an EMBL/GenBank/DDBJ whole genome shotgun (WGS) entry which is preliminary data.</text>
</comment>
<dbReference type="Proteomes" id="UP001059041">
    <property type="component" value="Linkage Group LG12"/>
</dbReference>
<dbReference type="InterPro" id="IPR045058">
    <property type="entry name" value="GIMA/IAN/Toc"/>
</dbReference>
<feature type="region of interest" description="Disordered" evidence="20">
    <location>
        <begin position="308"/>
        <end position="361"/>
    </location>
</feature>
<dbReference type="InterPro" id="IPR035983">
    <property type="entry name" value="Hect_E3_ubiquitin_ligase"/>
</dbReference>
<keyword evidence="21" id="KW-0472">Membrane</keyword>
<evidence type="ECO:0000256" key="6">
    <source>
        <dbReference type="ARBA" id="ARBA00022490"/>
    </source>
</evidence>
<evidence type="ECO:0000256" key="5">
    <source>
        <dbReference type="ARBA" id="ARBA00008535"/>
    </source>
</evidence>
<dbReference type="PROSITE" id="PS50237">
    <property type="entry name" value="HECT"/>
    <property type="match status" value="1"/>
</dbReference>
<dbReference type="PANTHER" id="PTHR10903">
    <property type="entry name" value="GTPASE, IMAP FAMILY MEMBER-RELATED"/>
    <property type="match status" value="1"/>
</dbReference>
<feature type="coiled-coil region" evidence="19">
    <location>
        <begin position="202"/>
        <end position="242"/>
    </location>
</feature>
<dbReference type="InterPro" id="IPR027417">
    <property type="entry name" value="P-loop_NTPase"/>
</dbReference>
<reference evidence="24" key="1">
    <citation type="submission" date="2021-02" db="EMBL/GenBank/DDBJ databases">
        <title>Comparative genomics reveals that relaxation of natural selection precedes convergent phenotypic evolution of cavefish.</title>
        <authorList>
            <person name="Peng Z."/>
        </authorList>
    </citation>
    <scope>NUCLEOTIDE SEQUENCE</scope>
    <source>
        <tissue evidence="24">Muscle</tissue>
    </source>
</reference>
<dbReference type="Gene3D" id="3.40.50.300">
    <property type="entry name" value="P-loop containing nucleotide triphosphate hydrolases"/>
    <property type="match status" value="1"/>
</dbReference>
<gene>
    <name evidence="24" type="ORF">IRJ41_006246</name>
</gene>
<protein>
    <recommendedName>
        <fullName evidence="16">GTPase IMAP family member 8</fullName>
    </recommendedName>
    <alternativeName>
        <fullName evidence="17">Immune-associated nucleotide-binding protein 9</fullName>
    </alternativeName>
</protein>
<keyword evidence="10 18" id="KW-0833">Ubl conjugation pathway</keyword>
<dbReference type="SUPFAM" id="SSF56204">
    <property type="entry name" value="Hect, E3 ligase catalytic domain"/>
    <property type="match status" value="1"/>
</dbReference>
<dbReference type="FunFam" id="3.40.50.300:FF:000536">
    <property type="entry name" value="GTPase IMAP family member 8"/>
    <property type="match status" value="1"/>
</dbReference>
<evidence type="ECO:0000256" key="12">
    <source>
        <dbReference type="ARBA" id="ARBA00023034"/>
    </source>
</evidence>
<evidence type="ECO:0000256" key="2">
    <source>
        <dbReference type="ARBA" id="ARBA00004240"/>
    </source>
</evidence>
<keyword evidence="13" id="KW-0496">Mitochondrion</keyword>
<name>A0A9W7TRU4_TRIRA</name>
<keyword evidence="19" id="KW-0175">Coiled coil</keyword>
<dbReference type="GO" id="GO:0005829">
    <property type="term" value="C:cytosol"/>
    <property type="evidence" value="ECO:0007669"/>
    <property type="project" value="UniProtKB-SubCell"/>
</dbReference>
<evidence type="ECO:0000256" key="4">
    <source>
        <dbReference type="ARBA" id="ARBA00004555"/>
    </source>
</evidence>
<evidence type="ECO:0000313" key="25">
    <source>
        <dbReference type="Proteomes" id="UP001059041"/>
    </source>
</evidence>
<evidence type="ECO:0000256" key="13">
    <source>
        <dbReference type="ARBA" id="ARBA00023128"/>
    </source>
</evidence>
<feature type="domain" description="AIG1-type G" evidence="23">
    <location>
        <begin position="13"/>
        <end position="207"/>
    </location>
</feature>
<organism evidence="24 25">
    <name type="scientific">Triplophysa rosa</name>
    <name type="common">Cave loach</name>
    <dbReference type="NCBI Taxonomy" id="992332"/>
    <lineage>
        <taxon>Eukaryota</taxon>
        <taxon>Metazoa</taxon>
        <taxon>Chordata</taxon>
        <taxon>Craniata</taxon>
        <taxon>Vertebrata</taxon>
        <taxon>Euteleostomi</taxon>
        <taxon>Actinopterygii</taxon>
        <taxon>Neopterygii</taxon>
        <taxon>Teleostei</taxon>
        <taxon>Ostariophysi</taxon>
        <taxon>Cypriniformes</taxon>
        <taxon>Nemacheilidae</taxon>
        <taxon>Triplophysa</taxon>
    </lineage>
</organism>
<evidence type="ECO:0000256" key="15">
    <source>
        <dbReference type="ARBA" id="ARBA00056809"/>
    </source>
</evidence>
<comment type="similarity">
    <text evidence="5">Belongs to the TRAFAC class TrmE-Era-EngA-EngB-Septin-like GTPase superfamily. AIG1/Toc34/Toc159-like paraseptin GTPase family. IAN subfamily.</text>
</comment>
<evidence type="ECO:0000256" key="20">
    <source>
        <dbReference type="SAM" id="MobiDB-lite"/>
    </source>
</evidence>
<dbReference type="InterPro" id="IPR000569">
    <property type="entry name" value="HECT_dom"/>
</dbReference>
<evidence type="ECO:0000256" key="18">
    <source>
        <dbReference type="PROSITE-ProRule" id="PRU00104"/>
    </source>
</evidence>
<evidence type="ECO:0000256" key="14">
    <source>
        <dbReference type="ARBA" id="ARBA00023134"/>
    </source>
</evidence>
<keyword evidence="12" id="KW-0333">Golgi apparatus</keyword>
<evidence type="ECO:0000256" key="3">
    <source>
        <dbReference type="ARBA" id="ARBA00004514"/>
    </source>
</evidence>
<dbReference type="PANTHER" id="PTHR10903:SF188">
    <property type="entry name" value="GTPASE IMAP FAMILY MEMBER 2-LIKE-RELATED"/>
    <property type="match status" value="1"/>
</dbReference>
<keyword evidence="6" id="KW-0963">Cytoplasm</keyword>
<dbReference type="EMBL" id="JAFHDT010000012">
    <property type="protein sequence ID" value="KAI7802302.1"/>
    <property type="molecule type" value="Genomic_DNA"/>
</dbReference>
<proteinExistence type="inferred from homology"/>
<dbReference type="Pfam" id="PF04548">
    <property type="entry name" value="AIG1"/>
    <property type="match status" value="1"/>
</dbReference>
<keyword evidence="21" id="KW-0812">Transmembrane</keyword>
<keyword evidence="25" id="KW-1185">Reference proteome</keyword>
<dbReference type="InterPro" id="IPR006703">
    <property type="entry name" value="G_AIG1"/>
</dbReference>
<keyword evidence="9" id="KW-0547">Nucleotide-binding</keyword>
<feature type="compositionally biased region" description="Polar residues" evidence="20">
    <location>
        <begin position="338"/>
        <end position="347"/>
    </location>
</feature>
<dbReference type="GO" id="GO:0005783">
    <property type="term" value="C:endoplasmic reticulum"/>
    <property type="evidence" value="ECO:0007669"/>
    <property type="project" value="UniProtKB-SubCell"/>
</dbReference>
<dbReference type="PROSITE" id="PS51720">
    <property type="entry name" value="G_AIG1"/>
    <property type="match status" value="1"/>
</dbReference>
<keyword evidence="11" id="KW-0256">Endoplasmic reticulum</keyword>
<evidence type="ECO:0000256" key="7">
    <source>
        <dbReference type="ARBA" id="ARBA00022679"/>
    </source>
</evidence>
<dbReference type="GO" id="GO:0004842">
    <property type="term" value="F:ubiquitin-protein transferase activity"/>
    <property type="evidence" value="ECO:0007669"/>
    <property type="project" value="InterPro"/>
</dbReference>